<organism evidence="2 3">
    <name type="scientific">Cellulophaga fucicola</name>
    <dbReference type="NCBI Taxonomy" id="76595"/>
    <lineage>
        <taxon>Bacteria</taxon>
        <taxon>Pseudomonadati</taxon>
        <taxon>Bacteroidota</taxon>
        <taxon>Flavobacteriia</taxon>
        <taxon>Flavobacteriales</taxon>
        <taxon>Flavobacteriaceae</taxon>
        <taxon>Cellulophaga</taxon>
    </lineage>
</organism>
<dbReference type="OrthoDB" id="1149023at2"/>
<dbReference type="PROSITE" id="PS51257">
    <property type="entry name" value="PROKAR_LIPOPROTEIN"/>
    <property type="match status" value="1"/>
</dbReference>
<feature type="chain" id="PRO_5012023956" description="Lipoprotein" evidence="1">
    <location>
        <begin position="24"/>
        <end position="423"/>
    </location>
</feature>
<name>A0A1K1QKU3_9FLAO</name>
<dbReference type="RefSeq" id="WP_072304382.1">
    <property type="nucleotide sequence ID" value="NZ_FPIY01000004.1"/>
</dbReference>
<dbReference type="STRING" id="76595.SAMN05660313_02754"/>
<keyword evidence="3" id="KW-1185">Reference proteome</keyword>
<sequence length="423" mass="48191">MKNFIILLLLTVCTTFISCDSVATPRYDFAKVKSNSETKALIAKMQLENIEEDIDSTSSNHDITLKGMHYAGVPIKTATITDNYTLLTTDTVNFSGKKLLEVLETEKGLTNPAEGFGDDIEFEWKDEIENKELEINFINGKHLAAFGNKDYGRLTIKYNPLYTIPLAKIHSKVKVFDTAPKYLLNIKSYNSVFDISINDVNVSHNSNSESFSLNNYITGPNSSIKLTAKTKDKSIKKEPNTYYEDPSFSIQIIDNSTKEVVKEIEKTSIRNNIPVNLKIDFNSTLPYYPEAWTNGTDLRNNKDLKEKVIALYTKLGNAILANDEQAINDLFYQKDFEMQQLDFDTNFETARNEWEAYLSILLNTYKYTVAKDFEIEFNAGGKLIYTYAKDKSDMIILTGKGYHNAFNNFLYLPKGSNELKIIR</sequence>
<dbReference type="Proteomes" id="UP000183257">
    <property type="component" value="Unassembled WGS sequence"/>
</dbReference>
<gene>
    <name evidence="2" type="ORF">SAMN05660313_02754</name>
</gene>
<accession>A0A1K1QKU3</accession>
<proteinExistence type="predicted"/>
<keyword evidence="1" id="KW-0732">Signal</keyword>
<dbReference type="AlphaFoldDB" id="A0A1K1QKU3"/>
<dbReference type="EMBL" id="FPIY01000004">
    <property type="protein sequence ID" value="SFW60562.1"/>
    <property type="molecule type" value="Genomic_DNA"/>
</dbReference>
<evidence type="ECO:0000313" key="2">
    <source>
        <dbReference type="EMBL" id="SFW60562.1"/>
    </source>
</evidence>
<reference evidence="3" key="1">
    <citation type="submission" date="2016-11" db="EMBL/GenBank/DDBJ databases">
        <authorList>
            <person name="Varghese N."/>
            <person name="Submissions S."/>
        </authorList>
    </citation>
    <scope>NUCLEOTIDE SEQUENCE [LARGE SCALE GENOMIC DNA]</scope>
    <source>
        <strain evidence="3">DSM 24786</strain>
    </source>
</reference>
<evidence type="ECO:0008006" key="4">
    <source>
        <dbReference type="Google" id="ProtNLM"/>
    </source>
</evidence>
<protein>
    <recommendedName>
        <fullName evidence="4">Lipoprotein</fullName>
    </recommendedName>
</protein>
<evidence type="ECO:0000313" key="3">
    <source>
        <dbReference type="Proteomes" id="UP000183257"/>
    </source>
</evidence>
<evidence type="ECO:0000256" key="1">
    <source>
        <dbReference type="SAM" id="SignalP"/>
    </source>
</evidence>
<feature type="signal peptide" evidence="1">
    <location>
        <begin position="1"/>
        <end position="23"/>
    </location>
</feature>